<evidence type="ECO:0000313" key="9">
    <source>
        <dbReference type="Proteomes" id="UP000176751"/>
    </source>
</evidence>
<comment type="caution">
    <text evidence="6">Lacks conserved residue(s) required for the propagation of feature annotation.</text>
</comment>
<dbReference type="Pfam" id="PF01256">
    <property type="entry name" value="Carb_kinase"/>
    <property type="match status" value="1"/>
</dbReference>
<comment type="function">
    <text evidence="6">Catalyzes the dehydration of the S-form of NAD(P)HX at the expense of ADP, which is converted to AMP. Together with NAD(P)HX epimerase, which catalyzes the epimerization of the S- and R-forms, the enzyme allows the repair of both epimers of NAD(P)HX, a damaged form of NAD(P)H that is a result of enzymatic or heat-dependent hydration.</text>
</comment>
<evidence type="ECO:0000256" key="5">
    <source>
        <dbReference type="ARBA" id="ARBA00023239"/>
    </source>
</evidence>
<comment type="subunit">
    <text evidence="6">Homotetramer.</text>
</comment>
<feature type="binding site" evidence="6">
    <location>
        <position position="153"/>
    </location>
    <ligand>
        <name>(6S)-NADPHX</name>
        <dbReference type="ChEBI" id="CHEBI:64076"/>
    </ligand>
</feature>
<dbReference type="GO" id="GO:0110051">
    <property type="term" value="P:metabolite repair"/>
    <property type="evidence" value="ECO:0007669"/>
    <property type="project" value="TreeGrafter"/>
</dbReference>
<comment type="cofactor">
    <cofactor evidence="6">
        <name>Mg(2+)</name>
        <dbReference type="ChEBI" id="CHEBI:18420"/>
    </cofactor>
</comment>
<evidence type="ECO:0000256" key="2">
    <source>
        <dbReference type="ARBA" id="ARBA00022840"/>
    </source>
</evidence>
<dbReference type="PROSITE" id="PS01050">
    <property type="entry name" value="YJEF_C_2"/>
    <property type="match status" value="1"/>
</dbReference>
<dbReference type="GO" id="GO:0046496">
    <property type="term" value="P:nicotinamide nucleotide metabolic process"/>
    <property type="evidence" value="ECO:0007669"/>
    <property type="project" value="UniProtKB-UniRule"/>
</dbReference>
<dbReference type="Proteomes" id="UP000176751">
    <property type="component" value="Unassembled WGS sequence"/>
</dbReference>
<feature type="binding site" evidence="6">
    <location>
        <position position="34"/>
    </location>
    <ligand>
        <name>(6S)-NADPHX</name>
        <dbReference type="ChEBI" id="CHEBI:64076"/>
    </ligand>
</feature>
<dbReference type="InterPro" id="IPR029056">
    <property type="entry name" value="Ribokinase-like"/>
</dbReference>
<feature type="binding site" evidence="6">
    <location>
        <position position="227"/>
    </location>
    <ligand>
        <name>AMP</name>
        <dbReference type="ChEBI" id="CHEBI:456215"/>
    </ligand>
</feature>
<dbReference type="InterPro" id="IPR000631">
    <property type="entry name" value="CARKD"/>
</dbReference>
<dbReference type="CDD" id="cd01171">
    <property type="entry name" value="YXKO-related"/>
    <property type="match status" value="1"/>
</dbReference>
<dbReference type="STRING" id="1797737.A2196_03370"/>
<feature type="domain" description="YjeF C-terminal" evidence="7">
    <location>
        <begin position="1"/>
        <end position="286"/>
    </location>
</feature>
<evidence type="ECO:0000313" key="8">
    <source>
        <dbReference type="EMBL" id="OGE02853.1"/>
    </source>
</evidence>
<sequence length="290" mass="30373">MDLSTIYPQRPDWVHKGNYGSVLVVCGSKLYSGAAALAGVSALRAGADLATVVAPQRAADVASYTLPDLITYPLKADHLTTRHLSSIADVAHVRRVNSLVLGCGLGRHPSTLMVIQKLISKFAIPMVLDGDALRSIAQKPQVVFGKQVILTPHAGELLILLAQSTPSGDPQISLQQSFEARLVAAKQAAAKYHAVVLLKGYVDIITDGTTTITNNSGTPFMTKGGFGDTLSGVVAALLARGVGLFEAAHAAAYINGRAGELAASQKGEGVVASDIFDFIPQVLKGSNEDY</sequence>
<dbReference type="GO" id="GO:0005524">
    <property type="term" value="F:ATP binding"/>
    <property type="evidence" value="ECO:0007669"/>
    <property type="project" value="UniProtKB-KW"/>
</dbReference>
<keyword evidence="3 6" id="KW-0521">NADP</keyword>
<dbReference type="InterPro" id="IPR017953">
    <property type="entry name" value="Carbohydrate_kinase_pred_CS"/>
</dbReference>
<name>A0A1F5HFC6_9BACT</name>
<evidence type="ECO:0000259" key="7">
    <source>
        <dbReference type="PROSITE" id="PS51383"/>
    </source>
</evidence>
<keyword evidence="5 6" id="KW-0456">Lyase</keyword>
<evidence type="ECO:0000256" key="4">
    <source>
        <dbReference type="ARBA" id="ARBA00023027"/>
    </source>
</evidence>
<dbReference type="PROSITE" id="PS51383">
    <property type="entry name" value="YJEF_C_3"/>
    <property type="match status" value="1"/>
</dbReference>
<organism evidence="8 9">
    <name type="scientific">Candidatus Curtissbacteria bacterium RIFOXYA1_FULL_41_14</name>
    <dbReference type="NCBI Taxonomy" id="1797737"/>
    <lineage>
        <taxon>Bacteria</taxon>
        <taxon>Candidatus Curtissiibacteriota</taxon>
    </lineage>
</organism>
<evidence type="ECO:0000256" key="6">
    <source>
        <dbReference type="HAMAP-Rule" id="MF_01965"/>
    </source>
</evidence>
<evidence type="ECO:0000256" key="3">
    <source>
        <dbReference type="ARBA" id="ARBA00022857"/>
    </source>
</evidence>
<proteinExistence type="inferred from homology"/>
<accession>A0A1F5HFC6</accession>
<comment type="similarity">
    <text evidence="6">Belongs to the NnrD/CARKD family.</text>
</comment>
<dbReference type="Gene3D" id="3.40.1190.20">
    <property type="match status" value="1"/>
</dbReference>
<dbReference type="GO" id="GO:0047453">
    <property type="term" value="F:ATP-dependent NAD(P)H-hydrate dehydratase activity"/>
    <property type="evidence" value="ECO:0007669"/>
    <property type="project" value="TreeGrafter"/>
</dbReference>
<dbReference type="SUPFAM" id="SSF53613">
    <property type="entry name" value="Ribokinase-like"/>
    <property type="match status" value="1"/>
</dbReference>
<dbReference type="AlphaFoldDB" id="A0A1F5HFC6"/>
<dbReference type="HAMAP" id="MF_01965">
    <property type="entry name" value="NADHX_dehydratase"/>
    <property type="match status" value="1"/>
</dbReference>
<gene>
    <name evidence="6" type="primary">nnrD</name>
    <name evidence="8" type="ORF">A2196_03370</name>
</gene>
<comment type="catalytic activity">
    <reaction evidence="6">
        <text>(6S)-NADHX + ADP = AMP + phosphate + NADH + H(+)</text>
        <dbReference type="Rhea" id="RHEA:32223"/>
        <dbReference type="ChEBI" id="CHEBI:15378"/>
        <dbReference type="ChEBI" id="CHEBI:43474"/>
        <dbReference type="ChEBI" id="CHEBI:57945"/>
        <dbReference type="ChEBI" id="CHEBI:64074"/>
        <dbReference type="ChEBI" id="CHEBI:456215"/>
        <dbReference type="ChEBI" id="CHEBI:456216"/>
        <dbReference type="EC" id="4.2.1.136"/>
    </reaction>
</comment>
<dbReference type="GO" id="GO:0052855">
    <property type="term" value="F:ADP-dependent NAD(P)H-hydrate dehydratase activity"/>
    <property type="evidence" value="ECO:0007669"/>
    <property type="project" value="UniProtKB-UniRule"/>
</dbReference>
<comment type="catalytic activity">
    <reaction evidence="6">
        <text>(6S)-NADPHX + ADP = AMP + phosphate + NADPH + H(+)</text>
        <dbReference type="Rhea" id="RHEA:32235"/>
        <dbReference type="ChEBI" id="CHEBI:15378"/>
        <dbReference type="ChEBI" id="CHEBI:43474"/>
        <dbReference type="ChEBI" id="CHEBI:57783"/>
        <dbReference type="ChEBI" id="CHEBI:64076"/>
        <dbReference type="ChEBI" id="CHEBI:456215"/>
        <dbReference type="ChEBI" id="CHEBI:456216"/>
        <dbReference type="EC" id="4.2.1.136"/>
    </reaction>
</comment>
<feature type="binding site" evidence="6">
    <location>
        <position position="104"/>
    </location>
    <ligand>
        <name>(6S)-NADPHX</name>
        <dbReference type="ChEBI" id="CHEBI:64076"/>
    </ligand>
</feature>
<evidence type="ECO:0000256" key="1">
    <source>
        <dbReference type="ARBA" id="ARBA00022741"/>
    </source>
</evidence>
<dbReference type="NCBIfam" id="TIGR00196">
    <property type="entry name" value="yjeF_cterm"/>
    <property type="match status" value="1"/>
</dbReference>
<keyword evidence="4 6" id="KW-0520">NAD</keyword>
<keyword evidence="2 6" id="KW-0067">ATP-binding</keyword>
<feature type="binding site" evidence="6">
    <location>
        <position position="228"/>
    </location>
    <ligand>
        <name>(6S)-NADPHX</name>
        <dbReference type="ChEBI" id="CHEBI:64076"/>
    </ligand>
</feature>
<comment type="caution">
    <text evidence="8">The sequence shown here is derived from an EMBL/GenBank/DDBJ whole genome shotgun (WGS) entry which is preliminary data.</text>
</comment>
<dbReference type="EC" id="4.2.1.136" evidence="6"/>
<dbReference type="PANTHER" id="PTHR12592">
    <property type="entry name" value="ATP-DEPENDENT (S)-NAD(P)H-HYDRATE DEHYDRATASE FAMILY MEMBER"/>
    <property type="match status" value="1"/>
</dbReference>
<dbReference type="EMBL" id="MFCA01000008">
    <property type="protein sequence ID" value="OGE02853.1"/>
    <property type="molecule type" value="Genomic_DNA"/>
</dbReference>
<protein>
    <recommendedName>
        <fullName evidence="6">ADP-dependent (S)-NAD(P)H-hydrate dehydratase</fullName>
        <ecNumber evidence="6">4.2.1.136</ecNumber>
    </recommendedName>
    <alternativeName>
        <fullName evidence="6">ADP-dependent NAD(P)HX dehydratase</fullName>
    </alternativeName>
</protein>
<dbReference type="PANTHER" id="PTHR12592:SF0">
    <property type="entry name" value="ATP-DEPENDENT (S)-NAD(P)H-HYDRATE DEHYDRATASE"/>
    <property type="match status" value="1"/>
</dbReference>
<keyword evidence="1 6" id="KW-0547">Nucleotide-binding</keyword>
<reference evidence="8 9" key="1">
    <citation type="journal article" date="2016" name="Nat. Commun.">
        <title>Thousands of microbial genomes shed light on interconnected biogeochemical processes in an aquifer system.</title>
        <authorList>
            <person name="Anantharaman K."/>
            <person name="Brown C.T."/>
            <person name="Hug L.A."/>
            <person name="Sharon I."/>
            <person name="Castelle C.J."/>
            <person name="Probst A.J."/>
            <person name="Thomas B.C."/>
            <person name="Singh A."/>
            <person name="Wilkins M.J."/>
            <person name="Karaoz U."/>
            <person name="Brodie E.L."/>
            <person name="Williams K.H."/>
            <person name="Hubbard S.S."/>
            <person name="Banfield J.F."/>
        </authorList>
    </citation>
    <scope>NUCLEOTIDE SEQUENCE [LARGE SCALE GENOMIC DNA]</scope>
</reference>